<dbReference type="EMBL" id="MZ428221">
    <property type="protein sequence ID" value="QZE50453.1"/>
    <property type="molecule type" value="Genomic_DNA"/>
</dbReference>
<name>A0AAE7XHD6_9CAUD</name>
<proteinExistence type="predicted"/>
<accession>A0AAE7XHD6</accession>
<sequence>MASNRKFRIVRIATRDAFGYPVEWFAVQRRVAFFWWITIEHFSQLSQARYWLDKSGAPHRKEKVLKVIE</sequence>
<reference evidence="1" key="1">
    <citation type="submission" date="2021-06" db="EMBL/GenBank/DDBJ databases">
        <title>PemIK (PemK/PemI) type II TA system from Klebsiella pneumoniae clinical strains inhibits lytic phage.</title>
        <authorList>
            <person name="Bleriot I.I."/>
            <person name="Blasco L.L."/>
            <person name="Pacios O.O."/>
            <person name="Fernandez-Garcia L.L."/>
            <person name="Ambroa A.A."/>
            <person name="Lopez M.M."/>
            <person name="Gonzalez-Bardanca M.M."/>
            <person name="Fernandez Cuenca F.F."/>
            <person name="Oteo J.J."/>
            <person name="Pascual A.A."/>
            <person name="Martinez-Martinez L.L."/>
            <person name="Domingo-Calap P.P."/>
            <person name="Wood T.K.T.K."/>
            <person name="Tomas M.M."/>
        </authorList>
    </citation>
    <scope>NUCLEOTIDE SEQUENCE</scope>
</reference>
<evidence type="ECO:0000313" key="2">
    <source>
        <dbReference type="Proteomes" id="UP000828171"/>
    </source>
</evidence>
<protein>
    <submittedName>
        <fullName evidence="1">Uncharacterized protein</fullName>
    </submittedName>
</protein>
<keyword evidence="2" id="KW-1185">Reference proteome</keyword>
<evidence type="ECO:0000313" key="1">
    <source>
        <dbReference type="EMBL" id="QZE50453.1"/>
    </source>
</evidence>
<organism evidence="1 2">
    <name type="scientific">Klebsiella phage vB_KpnS-VAC2</name>
    <dbReference type="NCBI Taxonomy" id="2864369"/>
    <lineage>
        <taxon>Viruses</taxon>
        <taxon>Duplodnaviria</taxon>
        <taxon>Heunggongvirae</taxon>
        <taxon>Uroviricota</taxon>
        <taxon>Caudoviricetes</taxon>
        <taxon>Drexlerviridae</taxon>
        <taxon>Webervirus</taxon>
        <taxon>Webervirus VAC2</taxon>
    </lineage>
</organism>
<dbReference type="Proteomes" id="UP000828171">
    <property type="component" value="Segment"/>
</dbReference>